<feature type="region of interest" description="Disordered" evidence="1">
    <location>
        <begin position="1"/>
        <end position="59"/>
    </location>
</feature>
<dbReference type="EMBL" id="VSRR010001547">
    <property type="protein sequence ID" value="MPC26042.1"/>
    <property type="molecule type" value="Genomic_DNA"/>
</dbReference>
<comment type="caution">
    <text evidence="2">The sequence shown here is derived from an EMBL/GenBank/DDBJ whole genome shotgun (WGS) entry which is preliminary data.</text>
</comment>
<evidence type="ECO:0000256" key="1">
    <source>
        <dbReference type="SAM" id="MobiDB-lite"/>
    </source>
</evidence>
<accession>A0A5B7DWI6</accession>
<sequence>MKPKQKISFTGGCKNRSTGVRNEWNENQQHSEPQEPGPPFSPANSVPQQSAEVTSEPLR</sequence>
<dbReference type="Proteomes" id="UP000324222">
    <property type="component" value="Unassembled WGS sequence"/>
</dbReference>
<gene>
    <name evidence="2" type="ORF">E2C01_019171</name>
</gene>
<feature type="compositionally biased region" description="Polar residues" evidence="1">
    <location>
        <begin position="42"/>
        <end position="53"/>
    </location>
</feature>
<name>A0A5B7DWI6_PORTR</name>
<evidence type="ECO:0000313" key="2">
    <source>
        <dbReference type="EMBL" id="MPC26042.1"/>
    </source>
</evidence>
<reference evidence="2 3" key="1">
    <citation type="submission" date="2019-05" db="EMBL/GenBank/DDBJ databases">
        <title>Another draft genome of Portunus trituberculatus and its Hox gene families provides insights of decapod evolution.</title>
        <authorList>
            <person name="Jeong J.-H."/>
            <person name="Song I."/>
            <person name="Kim S."/>
            <person name="Choi T."/>
            <person name="Kim D."/>
            <person name="Ryu S."/>
            <person name="Kim W."/>
        </authorList>
    </citation>
    <scope>NUCLEOTIDE SEQUENCE [LARGE SCALE GENOMIC DNA]</scope>
    <source>
        <tissue evidence="2">Muscle</tissue>
    </source>
</reference>
<dbReference type="AlphaFoldDB" id="A0A5B7DWI6"/>
<keyword evidence="3" id="KW-1185">Reference proteome</keyword>
<protein>
    <submittedName>
        <fullName evidence="2">Uncharacterized protein</fullName>
    </submittedName>
</protein>
<organism evidence="2 3">
    <name type="scientific">Portunus trituberculatus</name>
    <name type="common">Swimming crab</name>
    <name type="synonym">Neptunus trituberculatus</name>
    <dbReference type="NCBI Taxonomy" id="210409"/>
    <lineage>
        <taxon>Eukaryota</taxon>
        <taxon>Metazoa</taxon>
        <taxon>Ecdysozoa</taxon>
        <taxon>Arthropoda</taxon>
        <taxon>Crustacea</taxon>
        <taxon>Multicrustacea</taxon>
        <taxon>Malacostraca</taxon>
        <taxon>Eumalacostraca</taxon>
        <taxon>Eucarida</taxon>
        <taxon>Decapoda</taxon>
        <taxon>Pleocyemata</taxon>
        <taxon>Brachyura</taxon>
        <taxon>Eubrachyura</taxon>
        <taxon>Portunoidea</taxon>
        <taxon>Portunidae</taxon>
        <taxon>Portuninae</taxon>
        <taxon>Portunus</taxon>
    </lineage>
</organism>
<proteinExistence type="predicted"/>
<feature type="compositionally biased region" description="Polar residues" evidence="1">
    <location>
        <begin position="15"/>
        <end position="31"/>
    </location>
</feature>
<evidence type="ECO:0000313" key="3">
    <source>
        <dbReference type="Proteomes" id="UP000324222"/>
    </source>
</evidence>